<keyword evidence="2" id="KW-0479">Metal-binding</keyword>
<dbReference type="PROSITE" id="PS51471">
    <property type="entry name" value="FE2OG_OXY"/>
    <property type="match status" value="1"/>
</dbReference>
<evidence type="ECO:0000256" key="1">
    <source>
        <dbReference type="ARBA" id="ARBA00008056"/>
    </source>
</evidence>
<dbReference type="InterPro" id="IPR044861">
    <property type="entry name" value="IPNS-like_FE2OG_OXY"/>
</dbReference>
<dbReference type="EMBL" id="PQXL01000004">
    <property type="protein sequence ID" value="THV55699.1"/>
    <property type="molecule type" value="Genomic_DNA"/>
</dbReference>
<dbReference type="Gene3D" id="2.60.120.330">
    <property type="entry name" value="B-lactam Antibiotic, Isopenicillin N Synthase, Chain"/>
    <property type="match status" value="1"/>
</dbReference>
<evidence type="ECO:0000313" key="5">
    <source>
        <dbReference type="Proteomes" id="UP000308671"/>
    </source>
</evidence>
<dbReference type="Pfam" id="PF03171">
    <property type="entry name" value="2OG-FeII_Oxy"/>
    <property type="match status" value="1"/>
</dbReference>
<evidence type="ECO:0000259" key="3">
    <source>
        <dbReference type="PROSITE" id="PS51471"/>
    </source>
</evidence>
<dbReference type="InterPro" id="IPR027443">
    <property type="entry name" value="IPNS-like_sf"/>
</dbReference>
<feature type="domain" description="Fe2OG dioxygenase" evidence="3">
    <location>
        <begin position="184"/>
        <end position="293"/>
    </location>
</feature>
<organism evidence="4 5">
    <name type="scientific">Botrytis galanthina</name>
    <dbReference type="NCBI Taxonomy" id="278940"/>
    <lineage>
        <taxon>Eukaryota</taxon>
        <taxon>Fungi</taxon>
        <taxon>Dikarya</taxon>
        <taxon>Ascomycota</taxon>
        <taxon>Pezizomycotina</taxon>
        <taxon>Leotiomycetes</taxon>
        <taxon>Helotiales</taxon>
        <taxon>Sclerotiniaceae</taxon>
        <taxon>Botrytis</taxon>
    </lineage>
</organism>
<dbReference type="GO" id="GO:0046872">
    <property type="term" value="F:metal ion binding"/>
    <property type="evidence" value="ECO:0007669"/>
    <property type="project" value="UniProtKB-KW"/>
</dbReference>
<dbReference type="AlphaFoldDB" id="A0A4S8RLE8"/>
<dbReference type="PANTHER" id="PTHR47990">
    <property type="entry name" value="2-OXOGLUTARATE (2OG) AND FE(II)-DEPENDENT OXYGENASE SUPERFAMILY PROTEIN-RELATED"/>
    <property type="match status" value="1"/>
</dbReference>
<gene>
    <name evidence="4" type="ORF">BGAL_0004g00200</name>
</gene>
<comment type="caution">
    <text evidence="4">The sequence shown here is derived from an EMBL/GenBank/DDBJ whole genome shotgun (WGS) entry which is preliminary data.</text>
</comment>
<evidence type="ECO:0000256" key="2">
    <source>
        <dbReference type="RuleBase" id="RU003682"/>
    </source>
</evidence>
<keyword evidence="2" id="KW-0560">Oxidoreductase</keyword>
<evidence type="ECO:0000313" key="4">
    <source>
        <dbReference type="EMBL" id="THV55699.1"/>
    </source>
</evidence>
<dbReference type="InterPro" id="IPR050231">
    <property type="entry name" value="Iron_ascorbate_oxido_reductase"/>
</dbReference>
<dbReference type="GO" id="GO:0016491">
    <property type="term" value="F:oxidoreductase activity"/>
    <property type="evidence" value="ECO:0007669"/>
    <property type="project" value="UniProtKB-KW"/>
</dbReference>
<proteinExistence type="inferred from homology"/>
<sequence>MPPSSYFRQWPEFPSNVLVADMSRISFKNLQSSDSNESARMFEACRNQGHFLLDLRDSNNGETLSSEAGSMMDVGRETLDLDRKILDSFMYKPPNRMVGYKPSRTLQTPDGRIDSVEFFAISQDDAIGNKQPFTNPQPVEQGRNNIKSFFEHAHEALDLIHFHLDMSMGLAPGTLEALSSIKKTSDTSIRMLCTRPKSVTEEFVTLNNHTDIGSITLLFTVCGGLQVLGAGIENIEANWRYVRPEPGCVVVLIGDTMVEWTAGALRASLHRVVTAPGKQAAATRLGLGYFLRPSHTTRMSRLISDNGTIPMLASGEVGDERGVTEWAQWKANGDVAAAVEAAGKGK</sequence>
<accession>A0A4S8RLE8</accession>
<keyword evidence="2" id="KW-0408">Iron</keyword>
<protein>
    <recommendedName>
        <fullName evidence="3">Fe2OG dioxygenase domain-containing protein</fullName>
    </recommendedName>
</protein>
<comment type="similarity">
    <text evidence="1 2">Belongs to the iron/ascorbate-dependent oxidoreductase family.</text>
</comment>
<dbReference type="SUPFAM" id="SSF51197">
    <property type="entry name" value="Clavaminate synthase-like"/>
    <property type="match status" value="1"/>
</dbReference>
<name>A0A4S8RLE8_9HELO</name>
<dbReference type="InterPro" id="IPR005123">
    <property type="entry name" value="Oxoglu/Fe-dep_dioxygenase_dom"/>
</dbReference>
<dbReference type="OrthoDB" id="288590at2759"/>
<keyword evidence="5" id="KW-1185">Reference proteome</keyword>
<reference evidence="4 5" key="1">
    <citation type="submission" date="2017-12" db="EMBL/GenBank/DDBJ databases">
        <title>Comparative genomics of Botrytis spp.</title>
        <authorList>
            <person name="Valero-Jimenez C.A."/>
            <person name="Tapia P."/>
            <person name="Veloso J."/>
            <person name="Silva-Moreno E."/>
            <person name="Staats M."/>
            <person name="Valdes J.H."/>
            <person name="Van Kan J.A.L."/>
        </authorList>
    </citation>
    <scope>NUCLEOTIDE SEQUENCE [LARGE SCALE GENOMIC DNA]</scope>
    <source>
        <strain evidence="4 5">MUCL435</strain>
    </source>
</reference>
<dbReference type="Proteomes" id="UP000308671">
    <property type="component" value="Unassembled WGS sequence"/>
</dbReference>